<comment type="caution">
    <text evidence="1">The sequence shown here is derived from an EMBL/GenBank/DDBJ whole genome shotgun (WGS) entry which is preliminary data.</text>
</comment>
<organism evidence="1 2">
    <name type="scientific">Eumeta variegata</name>
    <name type="common">Bagworm moth</name>
    <name type="synonym">Eumeta japonica</name>
    <dbReference type="NCBI Taxonomy" id="151549"/>
    <lineage>
        <taxon>Eukaryota</taxon>
        <taxon>Metazoa</taxon>
        <taxon>Ecdysozoa</taxon>
        <taxon>Arthropoda</taxon>
        <taxon>Hexapoda</taxon>
        <taxon>Insecta</taxon>
        <taxon>Pterygota</taxon>
        <taxon>Neoptera</taxon>
        <taxon>Endopterygota</taxon>
        <taxon>Lepidoptera</taxon>
        <taxon>Glossata</taxon>
        <taxon>Ditrysia</taxon>
        <taxon>Tineoidea</taxon>
        <taxon>Psychidae</taxon>
        <taxon>Oiketicinae</taxon>
        <taxon>Eumeta</taxon>
    </lineage>
</organism>
<sequence>MQNARCKVRSRTKVTKKRPPWAGAAYIIQSKFSNLTPASDGGPRASTASTFAPRCVGDYHEKTALASPLTNLRITSWHQLARRRFEFRSNDELPPVHVHDEFGALASYRCLSASKSASRSVSAMVMSRMTLKLPSVVAVEVRPQANRQLDLRAERTDVMRPR</sequence>
<dbReference type="Proteomes" id="UP000299102">
    <property type="component" value="Unassembled WGS sequence"/>
</dbReference>
<evidence type="ECO:0000313" key="2">
    <source>
        <dbReference type="Proteomes" id="UP000299102"/>
    </source>
</evidence>
<keyword evidence="2" id="KW-1185">Reference proteome</keyword>
<evidence type="ECO:0000313" key="1">
    <source>
        <dbReference type="EMBL" id="GBP45801.1"/>
    </source>
</evidence>
<proteinExistence type="predicted"/>
<dbReference type="AlphaFoldDB" id="A0A4C1W421"/>
<protein>
    <submittedName>
        <fullName evidence="1">Uncharacterized protein</fullName>
    </submittedName>
</protein>
<gene>
    <name evidence="1" type="ORF">EVAR_76109_1</name>
</gene>
<accession>A0A4C1W421</accession>
<name>A0A4C1W421_EUMVA</name>
<reference evidence="1 2" key="1">
    <citation type="journal article" date="2019" name="Commun. Biol.">
        <title>The bagworm genome reveals a unique fibroin gene that provides high tensile strength.</title>
        <authorList>
            <person name="Kono N."/>
            <person name="Nakamura H."/>
            <person name="Ohtoshi R."/>
            <person name="Tomita M."/>
            <person name="Numata K."/>
            <person name="Arakawa K."/>
        </authorList>
    </citation>
    <scope>NUCLEOTIDE SEQUENCE [LARGE SCALE GENOMIC DNA]</scope>
</reference>
<dbReference type="EMBL" id="BGZK01000471">
    <property type="protein sequence ID" value="GBP45801.1"/>
    <property type="molecule type" value="Genomic_DNA"/>
</dbReference>